<evidence type="ECO:0008006" key="8">
    <source>
        <dbReference type="Google" id="ProtNLM"/>
    </source>
</evidence>
<evidence type="ECO:0000256" key="6">
    <source>
        <dbReference type="SAM" id="Phobius"/>
    </source>
</evidence>
<feature type="transmembrane region" description="Helical" evidence="6">
    <location>
        <begin position="89"/>
        <end position="106"/>
    </location>
</feature>
<keyword evidence="3 6" id="KW-0812">Transmembrane</keyword>
<dbReference type="Pfam" id="PF03706">
    <property type="entry name" value="LPG_synthase_TM"/>
    <property type="match status" value="1"/>
</dbReference>
<feature type="non-terminal residue" evidence="7">
    <location>
        <position position="1"/>
    </location>
</feature>
<dbReference type="EMBL" id="BART01025265">
    <property type="protein sequence ID" value="GAG98765.1"/>
    <property type="molecule type" value="Genomic_DNA"/>
</dbReference>
<evidence type="ECO:0000256" key="1">
    <source>
        <dbReference type="ARBA" id="ARBA00004651"/>
    </source>
</evidence>
<comment type="subcellular location">
    <subcellularLocation>
        <location evidence="1">Cell membrane</location>
        <topology evidence="1">Multi-pass membrane protein</topology>
    </subcellularLocation>
</comment>
<feature type="transmembrane region" description="Helical" evidence="6">
    <location>
        <begin position="186"/>
        <end position="204"/>
    </location>
</feature>
<evidence type="ECO:0000256" key="2">
    <source>
        <dbReference type="ARBA" id="ARBA00022475"/>
    </source>
</evidence>
<evidence type="ECO:0000256" key="4">
    <source>
        <dbReference type="ARBA" id="ARBA00022989"/>
    </source>
</evidence>
<dbReference type="PANTHER" id="PTHR39087:SF2">
    <property type="entry name" value="UPF0104 MEMBRANE PROTEIN MJ1595"/>
    <property type="match status" value="1"/>
</dbReference>
<dbReference type="AlphaFoldDB" id="X1BUM9"/>
<dbReference type="GO" id="GO:0005886">
    <property type="term" value="C:plasma membrane"/>
    <property type="evidence" value="ECO:0007669"/>
    <property type="project" value="UniProtKB-SubCell"/>
</dbReference>
<dbReference type="InterPro" id="IPR022791">
    <property type="entry name" value="L-PG_synthase/AglD"/>
</dbReference>
<keyword evidence="4 6" id="KW-1133">Transmembrane helix</keyword>
<comment type="caution">
    <text evidence="7">The sequence shown here is derived from an EMBL/GenBank/DDBJ whole genome shotgun (WGS) entry which is preliminary data.</text>
</comment>
<evidence type="ECO:0000313" key="7">
    <source>
        <dbReference type="EMBL" id="GAG98765.1"/>
    </source>
</evidence>
<dbReference type="PANTHER" id="PTHR39087">
    <property type="entry name" value="UPF0104 MEMBRANE PROTEIN MJ1595"/>
    <property type="match status" value="1"/>
</dbReference>
<gene>
    <name evidence="7" type="ORF">S01H4_45390</name>
</gene>
<evidence type="ECO:0000256" key="5">
    <source>
        <dbReference type="ARBA" id="ARBA00023136"/>
    </source>
</evidence>
<proteinExistence type="predicted"/>
<reference evidence="7" key="1">
    <citation type="journal article" date="2014" name="Front. Microbiol.">
        <title>High frequency of phylogenetically diverse reductive dehalogenase-homologous genes in deep subseafloor sedimentary metagenomes.</title>
        <authorList>
            <person name="Kawai M."/>
            <person name="Futagami T."/>
            <person name="Toyoda A."/>
            <person name="Takaki Y."/>
            <person name="Nishi S."/>
            <person name="Hori S."/>
            <person name="Arai W."/>
            <person name="Tsubouchi T."/>
            <person name="Morono Y."/>
            <person name="Uchiyama I."/>
            <person name="Ito T."/>
            <person name="Fujiyama A."/>
            <person name="Inagaki F."/>
            <person name="Takami H."/>
        </authorList>
    </citation>
    <scope>NUCLEOTIDE SEQUENCE</scope>
    <source>
        <strain evidence="7">Expedition CK06-06</strain>
    </source>
</reference>
<keyword evidence="5 6" id="KW-0472">Membrane</keyword>
<feature type="transmembrane region" description="Helical" evidence="6">
    <location>
        <begin position="63"/>
        <end position="83"/>
    </location>
</feature>
<feature type="transmembrane region" description="Helical" evidence="6">
    <location>
        <begin position="156"/>
        <end position="180"/>
    </location>
</feature>
<name>X1BUM9_9ZZZZ</name>
<evidence type="ECO:0000256" key="3">
    <source>
        <dbReference type="ARBA" id="ARBA00022692"/>
    </source>
</evidence>
<accession>X1BUM9</accession>
<feature type="transmembrane region" description="Helical" evidence="6">
    <location>
        <begin position="237"/>
        <end position="255"/>
    </location>
</feature>
<keyword evidence="2" id="KW-1003">Cell membrane</keyword>
<organism evidence="7">
    <name type="scientific">marine sediment metagenome</name>
    <dbReference type="NCBI Taxonomy" id="412755"/>
    <lineage>
        <taxon>unclassified sequences</taxon>
        <taxon>metagenomes</taxon>
        <taxon>ecological metagenomes</taxon>
    </lineage>
</organism>
<protein>
    <recommendedName>
        <fullName evidence="8">Flippase-like domain-containing protein</fullName>
    </recommendedName>
</protein>
<sequence length="267" mass="30317">VFIKFESTPPFWHLFWARLAGHAVSYLTPAAKIGGEAVRALMVEKTNKKKVLASVTVDKMIELLATILLVVVGVVLAIIKIAMPDTQKAVFILLAVFVCFIAIFLFNKQRESFFIWLVDTLKKVKIKFKYLEKNRDKIKKTDAYISDFYSHHKSTFFWVFVLYVILVLLWTFEIYLTFLFVGADNITYLDCFLIVTLGTFSFIMPAIPAGIGIYEITYISLVTLIGIKIDFGVAMVLMRRILGLLLAGIGLIPILKKGRFQDIVVRG</sequence>
<dbReference type="NCBIfam" id="TIGR00374">
    <property type="entry name" value="flippase-like domain"/>
    <property type="match status" value="1"/>
</dbReference>